<evidence type="ECO:0000313" key="2">
    <source>
        <dbReference type="EMBL" id="KKN46220.1"/>
    </source>
</evidence>
<dbReference type="EMBL" id="LAZR01001341">
    <property type="protein sequence ID" value="KKN46220.1"/>
    <property type="molecule type" value="Genomic_DNA"/>
</dbReference>
<evidence type="ECO:0000259" key="1">
    <source>
        <dbReference type="PROSITE" id="PS51819"/>
    </source>
</evidence>
<accession>A0A0F9QPV8</accession>
<dbReference type="InterPro" id="IPR037523">
    <property type="entry name" value="VOC_core"/>
</dbReference>
<dbReference type="Pfam" id="PF00903">
    <property type="entry name" value="Glyoxalase"/>
    <property type="match status" value="1"/>
</dbReference>
<dbReference type="PANTHER" id="PTHR35006:SF2">
    <property type="entry name" value="GLYOXALASE FAMILY PROTEIN (AFU_ORTHOLOGUE AFUA_5G14830)"/>
    <property type="match status" value="1"/>
</dbReference>
<dbReference type="PANTHER" id="PTHR35006">
    <property type="entry name" value="GLYOXALASE FAMILY PROTEIN (AFU_ORTHOLOGUE AFUA_5G14830)"/>
    <property type="match status" value="1"/>
</dbReference>
<dbReference type="InterPro" id="IPR004360">
    <property type="entry name" value="Glyas_Fos-R_dOase_dom"/>
</dbReference>
<feature type="domain" description="VOC" evidence="1">
    <location>
        <begin position="1"/>
        <end position="122"/>
    </location>
</feature>
<comment type="caution">
    <text evidence="2">The sequence shown here is derived from an EMBL/GenBank/DDBJ whole genome shotgun (WGS) entry which is preliminary data.</text>
</comment>
<proteinExistence type="predicted"/>
<dbReference type="InterPro" id="IPR029068">
    <property type="entry name" value="Glyas_Bleomycin-R_OHBP_Dase"/>
</dbReference>
<dbReference type="CDD" id="cd07262">
    <property type="entry name" value="VOC_like"/>
    <property type="match status" value="1"/>
</dbReference>
<protein>
    <recommendedName>
        <fullName evidence="1">VOC domain-containing protein</fullName>
    </recommendedName>
</protein>
<reference evidence="2" key="1">
    <citation type="journal article" date="2015" name="Nature">
        <title>Complex archaea that bridge the gap between prokaryotes and eukaryotes.</title>
        <authorList>
            <person name="Spang A."/>
            <person name="Saw J.H."/>
            <person name="Jorgensen S.L."/>
            <person name="Zaremba-Niedzwiedzka K."/>
            <person name="Martijn J."/>
            <person name="Lind A.E."/>
            <person name="van Eijk R."/>
            <person name="Schleper C."/>
            <person name="Guy L."/>
            <person name="Ettema T.J."/>
        </authorList>
    </citation>
    <scope>NUCLEOTIDE SEQUENCE</scope>
</reference>
<sequence>MIGYTTVGTADMDRAKKFYCDLFESKGAKVLVDAGRIAMIGTGRGAPMIAVCEPYNKEAPTPGNGVMVAFNAETKPEVDEIYARAIELGATCDGPPGQRVPDRFYGAYVRDFDGNKLCFFKFA</sequence>
<organism evidence="2">
    <name type="scientific">marine sediment metagenome</name>
    <dbReference type="NCBI Taxonomy" id="412755"/>
    <lineage>
        <taxon>unclassified sequences</taxon>
        <taxon>metagenomes</taxon>
        <taxon>ecological metagenomes</taxon>
    </lineage>
</organism>
<dbReference type="AlphaFoldDB" id="A0A0F9QPV8"/>
<gene>
    <name evidence="2" type="ORF">LCGC14_0675050</name>
</gene>
<dbReference type="PROSITE" id="PS51819">
    <property type="entry name" value="VOC"/>
    <property type="match status" value="1"/>
</dbReference>
<dbReference type="Gene3D" id="3.10.180.10">
    <property type="entry name" value="2,3-Dihydroxybiphenyl 1,2-Dioxygenase, domain 1"/>
    <property type="match status" value="1"/>
</dbReference>
<name>A0A0F9QPV8_9ZZZZ</name>
<dbReference type="SUPFAM" id="SSF54593">
    <property type="entry name" value="Glyoxalase/Bleomycin resistance protein/Dihydroxybiphenyl dioxygenase"/>
    <property type="match status" value="1"/>
</dbReference>